<dbReference type="SUPFAM" id="SSF102198">
    <property type="entry name" value="Putative cyclase"/>
    <property type="match status" value="1"/>
</dbReference>
<comment type="caution">
    <text evidence="2">The sequence shown here is derived from an EMBL/GenBank/DDBJ whole genome shotgun (WGS) entry which is preliminary data.</text>
</comment>
<comment type="similarity">
    <text evidence="1">Belongs to the Cyclase 1 superfamily.</text>
</comment>
<dbReference type="GO" id="GO:0004061">
    <property type="term" value="F:arylformamidase activity"/>
    <property type="evidence" value="ECO:0007669"/>
    <property type="project" value="InterPro"/>
</dbReference>
<sequence length="313" mass="35613">MTGLPRYHDLPIDPKYPPKTAWGVWGEDDNLGTLNLLTEERVLKAAQTVKTGKVFPLNWDLEKPDPPFFRRSAIKHHIQDHPGSDARKFDDVYDNFNTQASSQWDGLRHVCHFRSGRFYNNVSSDHILPGPNASDRLGIHHMARRGIVGRAVLLDYGRWRSARDSDYNPLVREEVPVEDLEQVAKAQGVTFEDGDILLIRYGWMESYENSSCAIRSDELGRPDSIGIEASEKTFGWIWDHHFACVGADVVAFEAFPVKDWDLSCHAQLLGGFGMPIGEMFYLEDLANDCAQDDISWQIRNTYDSPDNFCLKLP</sequence>
<dbReference type="Pfam" id="PF04199">
    <property type="entry name" value="Cyclase"/>
    <property type="match status" value="1"/>
</dbReference>
<organism evidence="2 3">
    <name type="scientific">Syncephalastrum racemosum</name>
    <name type="common">Filamentous fungus</name>
    <dbReference type="NCBI Taxonomy" id="13706"/>
    <lineage>
        <taxon>Eukaryota</taxon>
        <taxon>Fungi</taxon>
        <taxon>Fungi incertae sedis</taxon>
        <taxon>Mucoromycota</taxon>
        <taxon>Mucoromycotina</taxon>
        <taxon>Mucoromycetes</taxon>
        <taxon>Mucorales</taxon>
        <taxon>Syncephalastraceae</taxon>
        <taxon>Syncephalastrum</taxon>
    </lineage>
</organism>
<accession>A0A1X2H5V0</accession>
<evidence type="ECO:0000256" key="1">
    <source>
        <dbReference type="ARBA" id="ARBA00007865"/>
    </source>
</evidence>
<dbReference type="Gene3D" id="3.50.30.50">
    <property type="entry name" value="Putative cyclase"/>
    <property type="match status" value="1"/>
</dbReference>
<dbReference type="InterPro" id="IPR007325">
    <property type="entry name" value="KFase/CYL"/>
</dbReference>
<gene>
    <name evidence="2" type="ORF">BCR43DRAFT_551550</name>
</gene>
<dbReference type="Proteomes" id="UP000242180">
    <property type="component" value="Unassembled WGS sequence"/>
</dbReference>
<dbReference type="InParanoid" id="A0A1X2H5V0"/>
<keyword evidence="3" id="KW-1185">Reference proteome</keyword>
<dbReference type="STRING" id="13706.A0A1X2H5V0"/>
<dbReference type="InterPro" id="IPR037175">
    <property type="entry name" value="KFase_sf"/>
</dbReference>
<evidence type="ECO:0000313" key="2">
    <source>
        <dbReference type="EMBL" id="ORY93843.1"/>
    </source>
</evidence>
<dbReference type="OrthoDB" id="5396at2759"/>
<dbReference type="OMA" id="RWIWDHH"/>
<dbReference type="GO" id="GO:0019441">
    <property type="term" value="P:L-tryptophan catabolic process to kynurenine"/>
    <property type="evidence" value="ECO:0007669"/>
    <property type="project" value="InterPro"/>
</dbReference>
<dbReference type="EMBL" id="MCGN01000008">
    <property type="protein sequence ID" value="ORY93843.1"/>
    <property type="molecule type" value="Genomic_DNA"/>
</dbReference>
<dbReference type="PANTHER" id="PTHR34861">
    <property type="match status" value="1"/>
</dbReference>
<evidence type="ECO:0008006" key="4">
    <source>
        <dbReference type="Google" id="ProtNLM"/>
    </source>
</evidence>
<dbReference type="AlphaFoldDB" id="A0A1X2H5V0"/>
<reference evidence="2 3" key="1">
    <citation type="submission" date="2016-07" db="EMBL/GenBank/DDBJ databases">
        <title>Pervasive Adenine N6-methylation of Active Genes in Fungi.</title>
        <authorList>
            <consortium name="DOE Joint Genome Institute"/>
            <person name="Mondo S.J."/>
            <person name="Dannebaum R.O."/>
            <person name="Kuo R.C."/>
            <person name="Labutti K."/>
            <person name="Haridas S."/>
            <person name="Kuo A."/>
            <person name="Salamov A."/>
            <person name="Ahrendt S.R."/>
            <person name="Lipzen A."/>
            <person name="Sullivan W."/>
            <person name="Andreopoulos W.B."/>
            <person name="Clum A."/>
            <person name="Lindquist E."/>
            <person name="Daum C."/>
            <person name="Ramamoorthy G.K."/>
            <person name="Gryganskyi A."/>
            <person name="Culley D."/>
            <person name="Magnuson J.K."/>
            <person name="James T.Y."/>
            <person name="O'Malley M.A."/>
            <person name="Stajich J.E."/>
            <person name="Spatafora J.W."/>
            <person name="Visel A."/>
            <person name="Grigoriev I.V."/>
        </authorList>
    </citation>
    <scope>NUCLEOTIDE SEQUENCE [LARGE SCALE GENOMIC DNA]</scope>
    <source>
        <strain evidence="2 3">NRRL 2496</strain>
    </source>
</reference>
<name>A0A1X2H5V0_SYNRA</name>
<protein>
    <recommendedName>
        <fullName evidence="4">Cyclase-domain-containing protein</fullName>
    </recommendedName>
</protein>
<proteinExistence type="inferred from homology"/>
<evidence type="ECO:0000313" key="3">
    <source>
        <dbReference type="Proteomes" id="UP000242180"/>
    </source>
</evidence>